<keyword evidence="1" id="KW-0175">Coiled coil</keyword>
<dbReference type="RefSeq" id="XP_044566472.1">
    <property type="nucleotide sequence ID" value="XM_044702934.1"/>
</dbReference>
<comment type="caution">
    <text evidence="3">The sequence shown here is derived from an EMBL/GenBank/DDBJ whole genome shotgun (WGS) entry which is preliminary data.</text>
</comment>
<evidence type="ECO:0000313" key="3">
    <source>
        <dbReference type="EMBL" id="KAF0981759.1"/>
    </source>
</evidence>
<gene>
    <name evidence="3" type="ORF">FDP41_012416</name>
</gene>
<dbReference type="EMBL" id="VFQX01000013">
    <property type="protein sequence ID" value="KAF0981759.1"/>
    <property type="molecule type" value="Genomic_DNA"/>
</dbReference>
<dbReference type="OrthoDB" id="10613287at2759"/>
<dbReference type="GeneID" id="68119631"/>
<feature type="region of interest" description="Disordered" evidence="2">
    <location>
        <begin position="71"/>
        <end position="257"/>
    </location>
</feature>
<feature type="coiled-coil region" evidence="1">
    <location>
        <begin position="414"/>
        <end position="476"/>
    </location>
</feature>
<proteinExistence type="predicted"/>
<dbReference type="VEuPathDB" id="AmoebaDB:NF0071400"/>
<feature type="compositionally biased region" description="Low complexity" evidence="2">
    <location>
        <begin position="385"/>
        <end position="395"/>
    </location>
</feature>
<feature type="region of interest" description="Disordered" evidence="2">
    <location>
        <begin position="295"/>
        <end position="362"/>
    </location>
</feature>
<evidence type="ECO:0000313" key="4">
    <source>
        <dbReference type="Proteomes" id="UP000444721"/>
    </source>
</evidence>
<organism evidence="3 4">
    <name type="scientific">Naegleria fowleri</name>
    <name type="common">Brain eating amoeba</name>
    <dbReference type="NCBI Taxonomy" id="5763"/>
    <lineage>
        <taxon>Eukaryota</taxon>
        <taxon>Discoba</taxon>
        <taxon>Heterolobosea</taxon>
        <taxon>Tetramitia</taxon>
        <taxon>Eutetramitia</taxon>
        <taxon>Vahlkampfiidae</taxon>
        <taxon>Naegleria</taxon>
    </lineage>
</organism>
<feature type="compositionally biased region" description="Polar residues" evidence="2">
    <location>
        <begin position="118"/>
        <end position="134"/>
    </location>
</feature>
<feature type="compositionally biased region" description="Basic and acidic residues" evidence="2">
    <location>
        <begin position="204"/>
        <end position="229"/>
    </location>
</feature>
<accession>A0A6A5C902</accession>
<evidence type="ECO:0000256" key="1">
    <source>
        <dbReference type="SAM" id="Coils"/>
    </source>
</evidence>
<protein>
    <submittedName>
        <fullName evidence="3">Uncharacterized protein</fullName>
    </submittedName>
</protein>
<feature type="compositionally biased region" description="Low complexity" evidence="2">
    <location>
        <begin position="237"/>
        <end position="255"/>
    </location>
</feature>
<feature type="compositionally biased region" description="Polar residues" evidence="2">
    <location>
        <begin position="317"/>
        <end position="328"/>
    </location>
</feature>
<evidence type="ECO:0000256" key="2">
    <source>
        <dbReference type="SAM" id="MobiDB-lite"/>
    </source>
</evidence>
<keyword evidence="4" id="KW-1185">Reference proteome</keyword>
<reference evidence="3 4" key="1">
    <citation type="journal article" date="2019" name="Sci. Rep.">
        <title>Nanopore sequencing improves the draft genome of the human pathogenic amoeba Naegleria fowleri.</title>
        <authorList>
            <person name="Liechti N."/>
            <person name="Schurch N."/>
            <person name="Bruggmann R."/>
            <person name="Wittwer M."/>
        </authorList>
    </citation>
    <scope>NUCLEOTIDE SEQUENCE [LARGE SCALE GENOMIC DNA]</scope>
    <source>
        <strain evidence="3 4">ATCC 30894</strain>
    </source>
</reference>
<dbReference type="VEuPathDB" id="AmoebaDB:NF0071390"/>
<feature type="region of interest" description="Disordered" evidence="2">
    <location>
        <begin position="379"/>
        <end position="401"/>
    </location>
</feature>
<dbReference type="VEuPathDB" id="AmoebaDB:FDP41_012416"/>
<dbReference type="Proteomes" id="UP000444721">
    <property type="component" value="Unassembled WGS sequence"/>
</dbReference>
<name>A0A6A5C902_NAEFO</name>
<dbReference type="OMA" id="NINDMNE"/>
<dbReference type="VEuPathDB" id="AmoebaDB:NfTy_040250"/>
<dbReference type="AlphaFoldDB" id="A0A6A5C902"/>
<feature type="compositionally biased region" description="Polar residues" evidence="2">
    <location>
        <begin position="95"/>
        <end position="109"/>
    </location>
</feature>
<sequence length="605" mass="68476">MTFSFPQSREDFMSLVQQVAKEDVKRCLAGIPVTHPHLAKLMMAPHDSNCFGRTSAKEEEEQFFNAFRNQQQHNNNNSTTHIQQESSSSVEVPLISSTKSNNNNVQHSEPQLPDRNQPKPSNTTNDTSQISNKQRTPEKPSPKTNARKKLSEKTNIINQQQNSKKNEQPASPSPKKTSPKHTSPNNADRNVYERLLKPTVSTQKKFEKETKPQKKEEKEFRELRKEQKKATSLLLRKTPSTKKQSPKTSPKNNKNVSFSVALGQVQYKDYCEEDKENINDMNETYQEDIEKNLNNLDHVNSSPPSTPSPPNQTQQQIVVRTSPQTPSPKASEAENPPTVAQTNNGVGDKLSPKNDRSQPNPTIEILNPEVEVCHTLQKDSSLIPSNTSTSSTSSNKAAPQKSTINYEQLEDMVMNDLLLELAKEQHKRKEIKHQQFKTLQAKNKQNQQFDEMLNLLREMEQKENLIRKRYQNQNNLELSDDTSYLSSSLDSSSSLSTTDVTLRKQVVLDEHTKSKIRKARQKQKRYFETLCRPHEVSVETLMQVIGEDIINEVFSEVCHEFSDAMSDIVKTVSANEFGCVNTSTFTSSSSGLASLGQNESGLSFT</sequence>
<feature type="compositionally biased region" description="Low complexity" evidence="2">
    <location>
        <begin position="173"/>
        <end position="184"/>
    </location>
</feature>